<evidence type="ECO:0000313" key="6">
    <source>
        <dbReference type="EMBL" id="KAJ3475714.1"/>
    </source>
</evidence>
<proteinExistence type="inferred from homology"/>
<reference evidence="6" key="1">
    <citation type="submission" date="2022-07" db="EMBL/GenBank/DDBJ databases">
        <title>Genome Sequence of Physisporinus lineatus.</title>
        <authorList>
            <person name="Buettner E."/>
        </authorList>
    </citation>
    <scope>NUCLEOTIDE SEQUENCE</scope>
    <source>
        <strain evidence="6">VT162</strain>
    </source>
</reference>
<dbReference type="SUPFAM" id="SSF50729">
    <property type="entry name" value="PH domain-like"/>
    <property type="match status" value="1"/>
</dbReference>
<dbReference type="GO" id="GO:0008047">
    <property type="term" value="F:enzyme activator activity"/>
    <property type="evidence" value="ECO:0007669"/>
    <property type="project" value="InterPro"/>
</dbReference>
<feature type="compositionally biased region" description="Low complexity" evidence="5">
    <location>
        <begin position="310"/>
        <end position="325"/>
    </location>
</feature>
<comment type="subcellular location">
    <subcellularLocation>
        <location evidence="1">Cytoplasm</location>
    </subcellularLocation>
</comment>
<organism evidence="6 7">
    <name type="scientific">Meripilus lineatus</name>
    <dbReference type="NCBI Taxonomy" id="2056292"/>
    <lineage>
        <taxon>Eukaryota</taxon>
        <taxon>Fungi</taxon>
        <taxon>Dikarya</taxon>
        <taxon>Basidiomycota</taxon>
        <taxon>Agaricomycotina</taxon>
        <taxon>Agaricomycetes</taxon>
        <taxon>Polyporales</taxon>
        <taxon>Meripilaceae</taxon>
        <taxon>Meripilus</taxon>
    </lineage>
</organism>
<dbReference type="GO" id="GO:0031087">
    <property type="term" value="P:deadenylation-independent decapping of nuclear-transcribed mRNA"/>
    <property type="evidence" value="ECO:0007669"/>
    <property type="project" value="TreeGrafter"/>
</dbReference>
<feature type="compositionally biased region" description="Low complexity" evidence="5">
    <location>
        <begin position="8"/>
        <end position="21"/>
    </location>
</feature>
<evidence type="ECO:0000256" key="1">
    <source>
        <dbReference type="ARBA" id="ARBA00004496"/>
    </source>
</evidence>
<keyword evidence="4" id="KW-0507">mRNA processing</keyword>
<feature type="region of interest" description="Disordered" evidence="5">
    <location>
        <begin position="218"/>
        <end position="325"/>
    </location>
</feature>
<feature type="compositionally biased region" description="Polar residues" evidence="5">
    <location>
        <begin position="251"/>
        <end position="270"/>
    </location>
</feature>
<keyword evidence="7" id="KW-1185">Reference proteome</keyword>
<keyword evidence="3" id="KW-0963">Cytoplasm</keyword>
<dbReference type="PANTHER" id="PTHR16290">
    <property type="entry name" value="TRANSCRIPTION FACTOR SMIF DECAPPING ENZYME DCP1"/>
    <property type="match status" value="1"/>
</dbReference>
<evidence type="ECO:0000313" key="7">
    <source>
        <dbReference type="Proteomes" id="UP001212997"/>
    </source>
</evidence>
<feature type="compositionally biased region" description="Polar residues" evidence="5">
    <location>
        <begin position="22"/>
        <end position="33"/>
    </location>
</feature>
<name>A0AAD5UST1_9APHY</name>
<dbReference type="Proteomes" id="UP001212997">
    <property type="component" value="Unassembled WGS sequence"/>
</dbReference>
<dbReference type="EMBL" id="JANAWD010000811">
    <property type="protein sequence ID" value="KAJ3475714.1"/>
    <property type="molecule type" value="Genomic_DNA"/>
</dbReference>
<accession>A0AAD5UST1</accession>
<evidence type="ECO:0000256" key="3">
    <source>
        <dbReference type="ARBA" id="ARBA00022490"/>
    </source>
</evidence>
<dbReference type="InterPro" id="IPR010334">
    <property type="entry name" value="Dcp1"/>
</dbReference>
<dbReference type="GO" id="GO:0006397">
    <property type="term" value="P:mRNA processing"/>
    <property type="evidence" value="ECO:0007669"/>
    <property type="project" value="UniProtKB-KW"/>
</dbReference>
<dbReference type="PANTHER" id="PTHR16290:SF0">
    <property type="entry name" value="DECAPPING PROTEIN 1, ISOFORM A"/>
    <property type="match status" value="1"/>
</dbReference>
<feature type="compositionally biased region" description="Low complexity" evidence="5">
    <location>
        <begin position="235"/>
        <end position="250"/>
    </location>
</feature>
<sequence>MARPRPRSTSNASLANNTANTRSRPPTTSPQLKRTYVQASDSIYQNNITVLRRREPTILAIFDFFSHVCLYHYTEKGWEKRGFEGTMFLVEHEDFPPYGIYILNRMGTGDFSRRIYPEDDLQETKQFVLYRYYPDYTQKRIEMHLPYPLPPEFRPMFDKEFEIDHSQIQQAAQQNPAKEKKGTSVTLGLWTYPTPTRESLATVMTRLHKFVKAGERYPDEFRYGPGRPPPPPNNRPRSGSQSSVASGAQPGDNQVSSNKPTNPGVSQPENASGVGGGGGAISAPSQPNSAGSEVDKLFAKLQPQLPTDNTPPSSQPPSASSSTSQGWISALNNAAAAQPMSVSAATGSTPSPAPTGLSLLNSIFASVQPSESASSSTGASGLNALSSMPTESSFYPYQPPQPSHAIYPSQMQMIPPQMTTPYLSQTMYPQTYNNQTGFTIPVPLDQAYVPSPGNPHGRYLPPHPEEITIVSPKPTSSALPQILNQEVIAGLLGLSPEASSRASSVAPSVSK</sequence>
<comment type="caution">
    <text evidence="6">The sequence shown here is derived from an EMBL/GenBank/DDBJ whole genome shotgun (WGS) entry which is preliminary data.</text>
</comment>
<gene>
    <name evidence="6" type="ORF">NLI96_g11651</name>
</gene>
<dbReference type="AlphaFoldDB" id="A0AAD5UST1"/>
<dbReference type="GO" id="GO:0000932">
    <property type="term" value="C:P-body"/>
    <property type="evidence" value="ECO:0007669"/>
    <property type="project" value="TreeGrafter"/>
</dbReference>
<evidence type="ECO:0000256" key="5">
    <source>
        <dbReference type="SAM" id="MobiDB-lite"/>
    </source>
</evidence>
<dbReference type="InterPro" id="IPR011993">
    <property type="entry name" value="PH-like_dom_sf"/>
</dbReference>
<dbReference type="GO" id="GO:0000290">
    <property type="term" value="P:deadenylation-dependent decapping of nuclear-transcribed mRNA"/>
    <property type="evidence" value="ECO:0007669"/>
    <property type="project" value="InterPro"/>
</dbReference>
<evidence type="ECO:0000256" key="4">
    <source>
        <dbReference type="ARBA" id="ARBA00022664"/>
    </source>
</evidence>
<dbReference type="GO" id="GO:0003729">
    <property type="term" value="F:mRNA binding"/>
    <property type="evidence" value="ECO:0007669"/>
    <property type="project" value="TreeGrafter"/>
</dbReference>
<dbReference type="Gene3D" id="2.30.29.30">
    <property type="entry name" value="Pleckstrin-homology domain (PH domain)/Phosphotyrosine-binding domain (PTB)"/>
    <property type="match status" value="1"/>
</dbReference>
<comment type="similarity">
    <text evidence="2">Belongs to the DCP1 family.</text>
</comment>
<protein>
    <submittedName>
        <fullName evidence="6">Uncharacterized protein</fullName>
    </submittedName>
</protein>
<evidence type="ECO:0000256" key="2">
    <source>
        <dbReference type="ARBA" id="ARBA00008778"/>
    </source>
</evidence>
<feature type="region of interest" description="Disordered" evidence="5">
    <location>
        <begin position="1"/>
        <end position="33"/>
    </location>
</feature>
<dbReference type="Pfam" id="PF06058">
    <property type="entry name" value="DCP1"/>
    <property type="match status" value="1"/>
</dbReference>